<evidence type="ECO:0000313" key="2">
    <source>
        <dbReference type="EMBL" id="TWH08937.1"/>
    </source>
</evidence>
<evidence type="ECO:0000259" key="1">
    <source>
        <dbReference type="SMART" id="SM00953"/>
    </source>
</evidence>
<dbReference type="InterPro" id="IPR014914">
    <property type="entry name" value="RES_dom"/>
</dbReference>
<gene>
    <name evidence="2" type="ORF">L618_006400000030</name>
</gene>
<dbReference type="Proteomes" id="UP000317573">
    <property type="component" value="Unassembled WGS sequence"/>
</dbReference>
<sequence length="214" mass="23313">MGAMLPPPPSIAQLRAAGLLPKEVLEWQPSEIVWRVHRTTGSHVLPWNALREFGPILRFDQHPLPRGEHPGYGVWYGASSPRGALAEAFQSVRVIDRHRGDPYLTGVRFTRVLRLLDVSGIGGGAWATRVGGNHALDSAPHRLSQHWARTIHRAHPGLDGIIYRGRFAGSTSVAVVERAADAFPQRPVLSLPLSHPGLADAVDTAAHELGYVVI</sequence>
<dbReference type="SMART" id="SM00953">
    <property type="entry name" value="RES"/>
    <property type="match status" value="1"/>
</dbReference>
<name>A0A562DH58_RHORH</name>
<dbReference type="Pfam" id="PF08808">
    <property type="entry name" value="RES"/>
    <property type="match status" value="1"/>
</dbReference>
<feature type="domain" description="RES" evidence="1">
    <location>
        <begin position="59"/>
        <end position="187"/>
    </location>
</feature>
<dbReference type="AlphaFoldDB" id="A0A562DH58"/>
<proteinExistence type="predicted"/>
<accession>A0A562DH58</accession>
<comment type="caution">
    <text evidence="2">The sequence shown here is derived from an EMBL/GenBank/DDBJ whole genome shotgun (WGS) entry which is preliminary data.</text>
</comment>
<protein>
    <submittedName>
        <fullName evidence="2">RES domain-containing protein</fullName>
    </submittedName>
</protein>
<reference evidence="2 3" key="1">
    <citation type="submission" date="2019-07" db="EMBL/GenBank/DDBJ databases">
        <title>Genome sequencing of lignin-degrading bacterial isolates.</title>
        <authorList>
            <person name="Gladden J."/>
        </authorList>
    </citation>
    <scope>NUCLEOTIDE SEQUENCE [LARGE SCALE GENOMIC DNA]</scope>
    <source>
        <strain evidence="2 3">J45</strain>
    </source>
</reference>
<organism evidence="2 3">
    <name type="scientific">Rhodococcus rhodochrous J45</name>
    <dbReference type="NCBI Taxonomy" id="935266"/>
    <lineage>
        <taxon>Bacteria</taxon>
        <taxon>Bacillati</taxon>
        <taxon>Actinomycetota</taxon>
        <taxon>Actinomycetes</taxon>
        <taxon>Mycobacteriales</taxon>
        <taxon>Nocardiaceae</taxon>
        <taxon>Rhodococcus</taxon>
    </lineage>
</organism>
<evidence type="ECO:0000313" key="3">
    <source>
        <dbReference type="Proteomes" id="UP000317573"/>
    </source>
</evidence>
<dbReference type="EMBL" id="VLJT01000066">
    <property type="protein sequence ID" value="TWH08937.1"/>
    <property type="molecule type" value="Genomic_DNA"/>
</dbReference>